<proteinExistence type="predicted"/>
<accession>A0A1J5TVJ8</accession>
<dbReference type="Gene3D" id="3.10.450.720">
    <property type="match status" value="1"/>
</dbReference>
<evidence type="ECO:0000313" key="2">
    <source>
        <dbReference type="EMBL" id="OIR20280.1"/>
    </source>
</evidence>
<comment type="caution">
    <text evidence="2">The sequence shown here is derived from an EMBL/GenBank/DDBJ whole genome shotgun (WGS) entry which is preliminary data.</text>
</comment>
<reference evidence="2 3" key="1">
    <citation type="submission" date="2016-08" db="EMBL/GenBank/DDBJ databases">
        <title>New Insights into Marine Group III Euryarchaeota, from dark to light.</title>
        <authorList>
            <person name="Haro-Moreno J.M."/>
            <person name="Rodriguez-Valera F."/>
            <person name="Lopez-Garcia P."/>
            <person name="Moreira D."/>
            <person name="Martin-Cuadrado A.B."/>
        </authorList>
    </citation>
    <scope>NUCLEOTIDE SEQUENCE [LARGE SCALE GENOMIC DNA]</scope>
    <source>
        <strain evidence="2">CG-Bathy1</strain>
    </source>
</reference>
<name>A0A1J5TVJ8_9ARCH</name>
<evidence type="ECO:0000313" key="3">
    <source>
        <dbReference type="Proteomes" id="UP000183815"/>
    </source>
</evidence>
<dbReference type="Pfam" id="PF13636">
    <property type="entry name" value="Methyltranf_PUA"/>
    <property type="match status" value="1"/>
</dbReference>
<protein>
    <recommendedName>
        <fullName evidence="1">rRNA small subunit methyltransferase F RNA-binding PUA-like domain-containing protein</fullName>
    </recommendedName>
</protein>
<organism evidence="2 3">
    <name type="scientific">Marine Group III euryarchaeote CG-Bathy1</name>
    <dbReference type="NCBI Taxonomy" id="1889001"/>
    <lineage>
        <taxon>Archaea</taxon>
        <taxon>Methanobacteriati</taxon>
        <taxon>Thermoplasmatota</taxon>
        <taxon>Thermoplasmata</taxon>
        <taxon>Candidatus Thermoprofundales</taxon>
    </lineage>
</organism>
<evidence type="ECO:0000259" key="1">
    <source>
        <dbReference type="Pfam" id="PF13636"/>
    </source>
</evidence>
<dbReference type="EMBL" id="MIYU01000001">
    <property type="protein sequence ID" value="OIR20280.1"/>
    <property type="molecule type" value="Genomic_DNA"/>
</dbReference>
<sequence>MHKINNEMEQEIYKYLNDRFGLSKVLFSSYSWYTGNSSNIYLGPKQIESKLSISSPGIIALRKSKTYKPTTNFLQLFGSHIKKSIFTISSKETIDFCQGKDIIPNSSNHENLIPGFVAVAYETRILGCGHWNGKNLSCLIPKSRRMHLSIPTQ</sequence>
<dbReference type="Proteomes" id="UP000183815">
    <property type="component" value="Unassembled WGS sequence"/>
</dbReference>
<dbReference type="AlphaFoldDB" id="A0A1J5TVJ8"/>
<gene>
    <name evidence="2" type="ORF">BEU04_00265</name>
</gene>
<dbReference type="InterPro" id="IPR027391">
    <property type="entry name" value="Nol1_Nop2_Fmu_2"/>
</dbReference>
<feature type="domain" description="rRNA small subunit methyltransferase F RNA-binding PUA-like" evidence="1">
    <location>
        <begin position="94"/>
        <end position="146"/>
    </location>
</feature>